<dbReference type="InterPro" id="IPR056573">
    <property type="entry name" value="Lectin_L-type_dom"/>
</dbReference>
<dbReference type="SUPFAM" id="SSF49899">
    <property type="entry name" value="Concanavalin A-like lectins/glucanases"/>
    <property type="match status" value="1"/>
</dbReference>
<reference evidence="1 3" key="2">
    <citation type="journal article" date="2020" name="Int. J. Syst. Evol. Microbiol.">
        <title>Vagococcus xieshaowenii sp. nov., isolated from snow finch (Montifringilla taczanowskii) cloacal content.</title>
        <authorList>
            <person name="Ge Y."/>
            <person name="Yang J."/>
            <person name="Lai X.H."/>
            <person name="Zhang G."/>
            <person name="Jin D."/>
            <person name="Lu S."/>
            <person name="Wang B."/>
            <person name="Huang Y."/>
            <person name="Huang Y."/>
            <person name="Ren Z."/>
            <person name="Zhang X."/>
            <person name="Xu J."/>
        </authorList>
    </citation>
    <scope>NUCLEOTIDE SEQUENCE [LARGE SCALE GENOMIC DNA]</scope>
    <source>
        <strain evidence="3">personal::cf-49</strain>
        <strain evidence="1">Personal::cf-49</strain>
    </source>
</reference>
<sequence length="773" mass="84544">MKRKRIIAVFLAFLILCVPSVIVKASEVPPHVSLDEIFTVELAGVTDNNASAVDGVVTVTDGTKSRVGSVWSTEKNLLDFTTDFTMVAYVNQNLSGLAAGSHADGMAFVIQSYNSAPTWFTSNGGALGILGETKADGKVGIPNSMAIEFDLYINNSTGESGMFDRGINAPHIATVFPGDALTYENVQLLFEKSRKLTHFNTNTSIDLHKNQWNRLELNWRVPENGAWTEGALTYTVNNGNLVTIDKGRLNSNVFQNGTVSTAYWGFTGATGPSSTAKQQVVFEQVPGLVEAEVPLNLYDNKHQLISDGAILKGGQEVTVEVAPEWLAGKQNWEDVVANLTLPDALSVLPNTTMMDETQIADSSWQGANLTTEKGIFPKLGLISNNDKQTAKLSFKATVKNQDSTNQVITSRLTGRNAIYDTQSITFSTEKQTVLATINQPTNNQKILDDSLTELLVEVGWKDLSLGTIEQVITLTQADQTIPILSEPISSAAGEGLVSKNWLTEFNQLAYGEFALTYQVTNGLQESATDSVTLFKQNRPQLTLHELEQTNYHPGDKIPIQFSLTDKDSTSGSLWMSLNDNKMTKLAEFNELEAKVGTELEASIDTTDFEHGKYQASFYFEDGDQNKSEEVTLAEFVVEGELQFNQLPTEFSTANITIGGAPVKATVGEISIIDDRMNHGDWSLSLSLAQPFTMKKDEQIYQTSDNFFYYQQDGQSSTIGVESPVTLITHQQASTGREVSVNQEGQNGFYFHADSSLVSGSYQATLIWTLTAAP</sequence>
<accession>A0AAJ5EG97</accession>
<evidence type="ECO:0008006" key="5">
    <source>
        <dbReference type="Google" id="ProtNLM"/>
    </source>
</evidence>
<dbReference type="CDD" id="cd01951">
    <property type="entry name" value="lectin_L-type"/>
    <property type="match status" value="1"/>
</dbReference>
<dbReference type="Gene3D" id="2.60.120.200">
    <property type="match status" value="1"/>
</dbReference>
<dbReference type="RefSeq" id="WP_135254189.1">
    <property type="nucleotide sequence ID" value="NZ_CP038865.1"/>
</dbReference>
<dbReference type="Proteomes" id="UP000296883">
    <property type="component" value="Chromosome"/>
</dbReference>
<evidence type="ECO:0000313" key="1">
    <source>
        <dbReference type="EMBL" id="QCA28050.1"/>
    </source>
</evidence>
<keyword evidence="3" id="KW-1185">Reference proteome</keyword>
<dbReference type="Pfam" id="PF18483">
    <property type="entry name" value="Lectin_L-type_dom"/>
    <property type="match status" value="1"/>
</dbReference>
<evidence type="ECO:0000313" key="4">
    <source>
        <dbReference type="Proteomes" id="UP000297725"/>
    </source>
</evidence>
<dbReference type="Proteomes" id="UP000297725">
    <property type="component" value="Unassembled WGS sequence"/>
</dbReference>
<gene>
    <name evidence="2" type="ORF">E4031_03990</name>
    <name evidence="1" type="ORF">E4Z98_01505</name>
</gene>
<dbReference type="EMBL" id="SRHU01000014">
    <property type="protein sequence ID" value="TFZ42094.1"/>
    <property type="molecule type" value="Genomic_DNA"/>
</dbReference>
<organism evidence="2 4">
    <name type="scientific">Vagococcus xieshaowenii</name>
    <dbReference type="NCBI Taxonomy" id="2562451"/>
    <lineage>
        <taxon>Bacteria</taxon>
        <taxon>Bacillati</taxon>
        <taxon>Bacillota</taxon>
        <taxon>Bacilli</taxon>
        <taxon>Lactobacillales</taxon>
        <taxon>Enterococcaceae</taxon>
        <taxon>Vagococcus</taxon>
    </lineage>
</organism>
<evidence type="ECO:0000313" key="2">
    <source>
        <dbReference type="EMBL" id="TFZ42094.1"/>
    </source>
</evidence>
<dbReference type="AlphaFoldDB" id="A0AAJ5EG97"/>
<proteinExistence type="predicted"/>
<name>A0AAJ5EG97_9ENTE</name>
<protein>
    <recommendedName>
        <fullName evidence="5">Legume lectin domain-containing protein</fullName>
    </recommendedName>
</protein>
<dbReference type="InterPro" id="IPR013320">
    <property type="entry name" value="ConA-like_dom_sf"/>
</dbReference>
<dbReference type="EMBL" id="CP038865">
    <property type="protein sequence ID" value="QCA28050.1"/>
    <property type="molecule type" value="Genomic_DNA"/>
</dbReference>
<reference evidence="2 4" key="1">
    <citation type="submission" date="2019-03" db="EMBL/GenBank/DDBJ databases">
        <title>Vagococcus sp. was isolated fron gut of Carduelis flavirostris.</title>
        <authorList>
            <person name="Ge Y."/>
        </authorList>
    </citation>
    <scope>NUCLEOTIDE SEQUENCE [LARGE SCALE GENOMIC DNA]</scope>
    <source>
        <strain evidence="2 4">CF-210</strain>
    </source>
</reference>
<evidence type="ECO:0000313" key="3">
    <source>
        <dbReference type="Proteomes" id="UP000296883"/>
    </source>
</evidence>